<proteinExistence type="predicted"/>
<evidence type="ECO:0000313" key="2">
    <source>
        <dbReference type="EMBL" id="KAL0564736.1"/>
    </source>
</evidence>
<dbReference type="Proteomes" id="UP001465976">
    <property type="component" value="Unassembled WGS sequence"/>
</dbReference>
<feature type="region of interest" description="Disordered" evidence="1">
    <location>
        <begin position="1"/>
        <end position="20"/>
    </location>
</feature>
<evidence type="ECO:0000256" key="1">
    <source>
        <dbReference type="SAM" id="MobiDB-lite"/>
    </source>
</evidence>
<name>A0ABR3EPG9_9AGAR</name>
<keyword evidence="3" id="KW-1185">Reference proteome</keyword>
<protein>
    <submittedName>
        <fullName evidence="2">Uncharacterized protein</fullName>
    </submittedName>
</protein>
<organism evidence="2 3">
    <name type="scientific">Marasmius crinis-equi</name>
    <dbReference type="NCBI Taxonomy" id="585013"/>
    <lineage>
        <taxon>Eukaryota</taxon>
        <taxon>Fungi</taxon>
        <taxon>Dikarya</taxon>
        <taxon>Basidiomycota</taxon>
        <taxon>Agaricomycotina</taxon>
        <taxon>Agaricomycetes</taxon>
        <taxon>Agaricomycetidae</taxon>
        <taxon>Agaricales</taxon>
        <taxon>Marasmiineae</taxon>
        <taxon>Marasmiaceae</taxon>
        <taxon>Marasmius</taxon>
    </lineage>
</organism>
<dbReference type="EMBL" id="JBAHYK010002611">
    <property type="protein sequence ID" value="KAL0564736.1"/>
    <property type="molecule type" value="Genomic_DNA"/>
</dbReference>
<gene>
    <name evidence="2" type="ORF">V5O48_017307</name>
</gene>
<sequence>MSRAFADAKYKDMTDEQKQKMIDNHEAAKDELEKERVTRPSQKSCAQDVQGTISNVIKLLKGLKHRQGVEAMCLVFRNRTEPFMDPKWYFSNEKINTYMNTLYCGWDAVDVGQKLEAFAVAGFDAAATLKTAPERLNAARKEVSGLVQDKLDEACGTHVKMDYERFDKLITLEWRVVKVNWPVKFQRPGAFGSVIGPLVALCTALEKNECGFRKLSDEEFMAWKEARERDLASGEIKEKERKKRSDAGKKRKRDEKGKGRAEEEEDSRLSLRGGFCRGRMSGTIGSVVATLPTVLKQHPI</sequence>
<accession>A0ABR3EPG9</accession>
<feature type="compositionally biased region" description="Basic and acidic residues" evidence="1">
    <location>
        <begin position="233"/>
        <end position="261"/>
    </location>
</feature>
<reference evidence="2 3" key="1">
    <citation type="submission" date="2024-02" db="EMBL/GenBank/DDBJ databases">
        <title>A draft genome for the cacao thread blight pathogen Marasmius crinis-equi.</title>
        <authorList>
            <person name="Cohen S.P."/>
            <person name="Baruah I.K."/>
            <person name="Amoako-Attah I."/>
            <person name="Bukari Y."/>
            <person name="Meinhardt L.W."/>
            <person name="Bailey B.A."/>
        </authorList>
    </citation>
    <scope>NUCLEOTIDE SEQUENCE [LARGE SCALE GENOMIC DNA]</scope>
    <source>
        <strain evidence="2 3">GH-76</strain>
    </source>
</reference>
<feature type="region of interest" description="Disordered" evidence="1">
    <location>
        <begin position="233"/>
        <end position="269"/>
    </location>
</feature>
<comment type="caution">
    <text evidence="2">The sequence shown here is derived from an EMBL/GenBank/DDBJ whole genome shotgun (WGS) entry which is preliminary data.</text>
</comment>
<evidence type="ECO:0000313" key="3">
    <source>
        <dbReference type="Proteomes" id="UP001465976"/>
    </source>
</evidence>